<proteinExistence type="predicted"/>
<evidence type="ECO:0000313" key="2">
    <source>
        <dbReference type="EMBL" id="CAH2354813.1"/>
    </source>
</evidence>
<feature type="compositionally biased region" description="Low complexity" evidence="1">
    <location>
        <begin position="506"/>
        <end position="522"/>
    </location>
</feature>
<sequence>MLINGRIVEGPIDEDLGPMQANNNGIGIANNSADIPPLPQANLTQKANVLNFHNYQVSLNPKYKQSDTIKHFNKLKQFSISRSSLNRWIANEQKIKEDALKLSSNSKSLTKVRKSIKPSMIKIQEFFAKNENIIKCLEFYYIQELLIHPNDSPIDKEILLKFNEFKLQLEGAEAARTLLNGTLIDNESWPQYFKEKIIKYQIDSIQDNLIEQLQIHKNSKLLVQEKERLQRIFSNYHHDNIYQFNELIFDLETLYEIAELNGDIKKHDTTEQQIGSISLYEELRKEFTVTFGIVGNVSGTDFPPPLIISNVIDGSKEEAEDVYYDPEGLNRRQFLRDFLHKWDIKLGTEGRSIALLLDTHWQHFGLGEYGLQKFYNIKLVFINSKYDPSNSIYHRNQLRLPFSIGFERFTKYQLKMKLFNKFYKDTRVVYNKQEAFKDSLGIINNLKINYDLITEKVQTERDMNIFYKLGFEASNLFDQDFESHQALAYDPALQQFSSLSDDTESNDGNKNNGKSKSLGAKNTGTISPLIPDDLKSKLQFSDSSRRLINKRYEQELYQFIRTITKAIIKLNPKDEIDSSQLQSFLIKEFTKGLNERKFNKKYSMRAIVEFIQLNLKYKENEFKKTASDLESRKEDDSKIMLKKDLDTDRKFLNEIQPFLYKAFKNGQNSKLESQVSPATDQSQTITISEETFKLFNRFYTSYVNDTAAISSKVKYSDRRRTSPFQPEDKINLKKRKSSKYVTESDKSDDEGQRGSIRRDAISATKSVDENNFVSNFSDSEDDSRLEQSRLE</sequence>
<evidence type="ECO:0000256" key="1">
    <source>
        <dbReference type="SAM" id="MobiDB-lite"/>
    </source>
</evidence>
<dbReference type="OrthoDB" id="2507562at2759"/>
<protein>
    <submittedName>
        <fullName evidence="2">Uncharacterized protein</fullName>
    </submittedName>
</protein>
<evidence type="ECO:0000313" key="3">
    <source>
        <dbReference type="Proteomes" id="UP000837801"/>
    </source>
</evidence>
<feature type="compositionally biased region" description="Basic and acidic residues" evidence="1">
    <location>
        <begin position="782"/>
        <end position="791"/>
    </location>
</feature>
<accession>A0A9P0W0Q7</accession>
<dbReference type="AlphaFoldDB" id="A0A9P0W0Q7"/>
<dbReference type="Proteomes" id="UP000837801">
    <property type="component" value="Unassembled WGS sequence"/>
</dbReference>
<reference evidence="2" key="1">
    <citation type="submission" date="2022-03" db="EMBL/GenBank/DDBJ databases">
        <authorList>
            <person name="Legras J.-L."/>
            <person name="Devillers H."/>
            <person name="Grondin C."/>
        </authorList>
    </citation>
    <scope>NUCLEOTIDE SEQUENCE</scope>
    <source>
        <strain evidence="2">CLIB 1423</strain>
    </source>
</reference>
<feature type="region of interest" description="Disordered" evidence="1">
    <location>
        <begin position="714"/>
        <end position="791"/>
    </location>
</feature>
<name>A0A9P0W0Q7_9ASCO</name>
<feature type="compositionally biased region" description="Polar residues" evidence="1">
    <location>
        <begin position="763"/>
        <end position="777"/>
    </location>
</feature>
<feature type="compositionally biased region" description="Basic and acidic residues" evidence="1">
    <location>
        <begin position="742"/>
        <end position="760"/>
    </location>
</feature>
<keyword evidence="3" id="KW-1185">Reference proteome</keyword>
<gene>
    <name evidence="2" type="ORF">CLIB1423_19S00870</name>
</gene>
<organism evidence="2 3">
    <name type="scientific">[Candida] railenensis</name>
    <dbReference type="NCBI Taxonomy" id="45579"/>
    <lineage>
        <taxon>Eukaryota</taxon>
        <taxon>Fungi</taxon>
        <taxon>Dikarya</taxon>
        <taxon>Ascomycota</taxon>
        <taxon>Saccharomycotina</taxon>
        <taxon>Pichiomycetes</taxon>
        <taxon>Debaryomycetaceae</taxon>
        <taxon>Kurtzmaniella</taxon>
    </lineage>
</organism>
<dbReference type="EMBL" id="CAKXYY010000019">
    <property type="protein sequence ID" value="CAH2354813.1"/>
    <property type="molecule type" value="Genomic_DNA"/>
</dbReference>
<comment type="caution">
    <text evidence="2">The sequence shown here is derived from an EMBL/GenBank/DDBJ whole genome shotgun (WGS) entry which is preliminary data.</text>
</comment>
<feature type="compositionally biased region" description="Basic and acidic residues" evidence="1">
    <location>
        <begin position="714"/>
        <end position="731"/>
    </location>
</feature>
<feature type="region of interest" description="Disordered" evidence="1">
    <location>
        <begin position="500"/>
        <end position="524"/>
    </location>
</feature>